<evidence type="ECO:0000313" key="3">
    <source>
        <dbReference type="EMBL" id="KAA3160939.1"/>
    </source>
</evidence>
<protein>
    <submittedName>
        <fullName evidence="2">GNAT family N-acetyltransferase</fullName>
    </submittedName>
</protein>
<evidence type="ECO:0000313" key="5">
    <source>
        <dbReference type="Proteomes" id="UP000324870"/>
    </source>
</evidence>
<dbReference type="InterPro" id="IPR051908">
    <property type="entry name" value="Ribosomal_N-acetyltransferase"/>
</dbReference>
<reference evidence="3 5" key="1">
    <citation type="journal article" date="2019" name="Nat. Med.">
        <title>A library of human gut bacterial isolates paired with longitudinal multiomics data enables mechanistic microbiome research.</title>
        <authorList>
            <person name="Poyet M."/>
            <person name="Groussin M."/>
            <person name="Gibbons S.M."/>
            <person name="Avila-Pacheco J."/>
            <person name="Jiang X."/>
            <person name="Kearney S.M."/>
            <person name="Perrotta A.R."/>
            <person name="Berdy B."/>
            <person name="Zhao S."/>
            <person name="Lieberman T.D."/>
            <person name="Swanson P.K."/>
            <person name="Smith M."/>
            <person name="Roesemann S."/>
            <person name="Alexander J.E."/>
            <person name="Rich S.A."/>
            <person name="Livny J."/>
            <person name="Vlamakis H."/>
            <person name="Clish C."/>
            <person name="Bullock K."/>
            <person name="Deik A."/>
            <person name="Scott J."/>
            <person name="Pierce K.A."/>
            <person name="Xavier R.J."/>
            <person name="Alm E.J."/>
        </authorList>
    </citation>
    <scope>NUCLEOTIDE SEQUENCE [LARGE SCALE GENOMIC DNA]</scope>
    <source>
        <strain evidence="3 5">BIOML-A1</strain>
    </source>
</reference>
<proteinExistence type="predicted"/>
<reference evidence="2" key="2">
    <citation type="submission" date="2022-01" db="EMBL/GenBank/DDBJ databases">
        <title>Novel bile acid biosynthetic pathways are enriched in the microbiome of centenarians.</title>
        <authorList>
            <person name="Sato Y."/>
            <person name="Atarashi K."/>
            <person name="Plichta R.D."/>
            <person name="Arai Y."/>
            <person name="Sasajima S."/>
            <person name="Kearney M.S."/>
            <person name="Suda W."/>
            <person name="Takeshita K."/>
            <person name="Sasaki T."/>
            <person name="Okamoto S."/>
            <person name="Skelly N.A."/>
            <person name="Okamura Y."/>
            <person name="Vlamakis H."/>
            <person name="Li Y."/>
            <person name="Tanoue T."/>
            <person name="Takei H."/>
            <person name="Nittono H."/>
            <person name="Narushima S."/>
            <person name="Irie J."/>
            <person name="Itoh H."/>
            <person name="Moriya K."/>
            <person name="Sugiura Y."/>
            <person name="Suematsu M."/>
            <person name="Moritoki N."/>
            <person name="Shibata S."/>
            <person name="Littman R.D."/>
            <person name="Fischbach A.M."/>
            <person name="Uwamino Y."/>
            <person name="Inoue T."/>
            <person name="Honda A."/>
            <person name="Hattori M."/>
            <person name="Murai T."/>
            <person name="Xavier J.R."/>
            <person name="Hirose N."/>
            <person name="Honda K."/>
        </authorList>
    </citation>
    <scope>NUCLEOTIDE SEQUENCE</scope>
    <source>
        <strain evidence="2">CE91-St16</strain>
    </source>
</reference>
<sequence>MKTIPLFDDFSLRSLRSGDAPAIFGAIDTQREHLGRWLPFVAATHRVEQTQEVVAGMLNDTANPVFTIRSGDAFAGLIGFKSADSTTRTIEIGYWLRSEFQGRGIMTSAVQALCRLAFEEMGMERIEIRCALGNYRSNRIPQRLGFALDRVEVRGERLADGEFVDLNVYLLER</sequence>
<dbReference type="OMA" id="SQWLAWP"/>
<name>A0A5B5VUB8_9BACT</name>
<dbReference type="EMBL" id="BQOL01000002">
    <property type="protein sequence ID" value="GKI19655.1"/>
    <property type="molecule type" value="Genomic_DNA"/>
</dbReference>
<dbReference type="Proteomes" id="UP001055105">
    <property type="component" value="Unassembled WGS sequence"/>
</dbReference>
<dbReference type="Proteomes" id="UP000324870">
    <property type="component" value="Unassembled WGS sequence"/>
</dbReference>
<dbReference type="EMBL" id="JAWDES010000005">
    <property type="protein sequence ID" value="MDU0260417.1"/>
    <property type="molecule type" value="Genomic_DNA"/>
</dbReference>
<dbReference type="InterPro" id="IPR000182">
    <property type="entry name" value="GNAT_dom"/>
</dbReference>
<evidence type="ECO:0000313" key="6">
    <source>
        <dbReference type="Proteomes" id="UP001055105"/>
    </source>
</evidence>
<dbReference type="InterPro" id="IPR016181">
    <property type="entry name" value="Acyl_CoA_acyltransferase"/>
</dbReference>
<evidence type="ECO:0000313" key="2">
    <source>
        <dbReference type="EMBL" id="GKI19655.1"/>
    </source>
</evidence>
<dbReference type="PANTHER" id="PTHR43441:SF11">
    <property type="entry name" value="RIBOSOMAL-PROTEIN-SERINE ACETYLTRANSFERASE"/>
    <property type="match status" value="1"/>
</dbReference>
<dbReference type="GO" id="GO:0008999">
    <property type="term" value="F:protein-N-terminal-alanine acetyltransferase activity"/>
    <property type="evidence" value="ECO:0007669"/>
    <property type="project" value="TreeGrafter"/>
</dbReference>
<dbReference type="PANTHER" id="PTHR43441">
    <property type="entry name" value="RIBOSOMAL-PROTEIN-SERINE ACETYLTRANSFERASE"/>
    <property type="match status" value="1"/>
</dbReference>
<dbReference type="Gene3D" id="3.40.630.30">
    <property type="match status" value="1"/>
</dbReference>
<accession>A0A5B5VUB8</accession>
<feature type="domain" description="N-acetyltransferase" evidence="1">
    <location>
        <begin position="10"/>
        <end position="167"/>
    </location>
</feature>
<evidence type="ECO:0000259" key="1">
    <source>
        <dbReference type="PROSITE" id="PS51186"/>
    </source>
</evidence>
<dbReference type="Pfam" id="PF13302">
    <property type="entry name" value="Acetyltransf_3"/>
    <property type="match status" value="1"/>
</dbReference>
<dbReference type="SUPFAM" id="SSF55729">
    <property type="entry name" value="Acyl-CoA N-acyltransferases (Nat)"/>
    <property type="match status" value="1"/>
</dbReference>
<dbReference type="GO" id="GO:1990189">
    <property type="term" value="F:protein N-terminal-serine acetyltransferase activity"/>
    <property type="evidence" value="ECO:0007669"/>
    <property type="project" value="TreeGrafter"/>
</dbReference>
<dbReference type="RefSeq" id="WP_009596318.1">
    <property type="nucleotide sequence ID" value="NZ_AP025581.1"/>
</dbReference>
<dbReference type="EMBL" id="VVND01000001">
    <property type="protein sequence ID" value="KAA3160939.1"/>
    <property type="molecule type" value="Genomic_DNA"/>
</dbReference>
<dbReference type="PROSITE" id="PS51186">
    <property type="entry name" value="GNAT"/>
    <property type="match status" value="1"/>
</dbReference>
<keyword evidence="5" id="KW-1185">Reference proteome</keyword>
<dbReference type="AlphaFoldDB" id="A0A5B5VUB8"/>
<comment type="caution">
    <text evidence="2">The sequence shown here is derived from an EMBL/GenBank/DDBJ whole genome shotgun (WGS) entry which is preliminary data.</text>
</comment>
<dbReference type="Proteomes" id="UP001181347">
    <property type="component" value="Unassembled WGS sequence"/>
</dbReference>
<dbReference type="GO" id="GO:0005737">
    <property type="term" value="C:cytoplasm"/>
    <property type="evidence" value="ECO:0007669"/>
    <property type="project" value="TreeGrafter"/>
</dbReference>
<reference evidence="4" key="3">
    <citation type="submission" date="2023-10" db="EMBL/GenBank/DDBJ databases">
        <title>Genome Sequence of the Bacteria from From Gut Wall in Crohn's Disease.</title>
        <authorList>
            <person name="Rodriguez-Palacios A."/>
        </authorList>
    </citation>
    <scope>NUCLEOTIDE SEQUENCE</scope>
    <source>
        <strain evidence="4">CavFT-hAR58</strain>
    </source>
</reference>
<organism evidence="2 6">
    <name type="scientific">Alistipes finegoldii</name>
    <dbReference type="NCBI Taxonomy" id="214856"/>
    <lineage>
        <taxon>Bacteria</taxon>
        <taxon>Pseudomonadati</taxon>
        <taxon>Bacteroidota</taxon>
        <taxon>Bacteroidia</taxon>
        <taxon>Bacteroidales</taxon>
        <taxon>Rikenellaceae</taxon>
        <taxon>Alistipes</taxon>
    </lineage>
</organism>
<evidence type="ECO:0000313" key="4">
    <source>
        <dbReference type="EMBL" id="MDU0260417.1"/>
    </source>
</evidence>
<gene>
    <name evidence="2" type="ORF">CE91St16_25630</name>
    <name evidence="3" type="ORF">F2A26_01235</name>
    <name evidence="4" type="ORF">RVH17_09910</name>
</gene>